<evidence type="ECO:0000313" key="3">
    <source>
        <dbReference type="Proteomes" id="UP000271925"/>
    </source>
</evidence>
<keyword evidence="3" id="KW-1185">Reference proteome</keyword>
<dbReference type="RefSeq" id="WP_124874583.1">
    <property type="nucleotide sequence ID" value="NZ_RQJO01000008.1"/>
</dbReference>
<organism evidence="2 3">
    <name type="scientific">Larkinella rosea</name>
    <dbReference type="NCBI Taxonomy" id="2025312"/>
    <lineage>
        <taxon>Bacteria</taxon>
        <taxon>Pseudomonadati</taxon>
        <taxon>Bacteroidota</taxon>
        <taxon>Cytophagia</taxon>
        <taxon>Cytophagales</taxon>
        <taxon>Spirosomataceae</taxon>
        <taxon>Larkinella</taxon>
    </lineage>
</organism>
<feature type="chain" id="PRO_5017976903" description="Lipoprotein" evidence="1">
    <location>
        <begin position="24"/>
        <end position="196"/>
    </location>
</feature>
<accession>A0A3P1BV34</accession>
<dbReference type="PROSITE" id="PS51257">
    <property type="entry name" value="PROKAR_LIPOPROTEIN"/>
    <property type="match status" value="1"/>
</dbReference>
<evidence type="ECO:0000256" key="1">
    <source>
        <dbReference type="SAM" id="SignalP"/>
    </source>
</evidence>
<name>A0A3P1BV34_9BACT</name>
<sequence length="196" mass="21969">MNRTFSLLSFLPFSFLLLFFASSCNPERTQNTKALAQEMNDHKIKRVTDAQLTTTVDEWGKSLVLIARKTLTSQLNKTAGDPALCTLKALPAIQKAEAKYAVTIDLLSAKDTANPVLNTKERELLGAYVYNAENKLEQTDNIQKLNDTLLVYNSPVPTGDLICKTCADNAALPFVVWRIVFSKREVIRRIDPKKLH</sequence>
<comment type="caution">
    <text evidence="2">The sequence shown here is derived from an EMBL/GenBank/DDBJ whole genome shotgun (WGS) entry which is preliminary data.</text>
</comment>
<keyword evidence="1" id="KW-0732">Signal</keyword>
<gene>
    <name evidence="2" type="ORF">EHT25_11530</name>
</gene>
<protein>
    <recommendedName>
        <fullName evidence="4">Lipoprotein</fullName>
    </recommendedName>
</protein>
<dbReference type="AlphaFoldDB" id="A0A3P1BV34"/>
<proteinExistence type="predicted"/>
<evidence type="ECO:0000313" key="2">
    <source>
        <dbReference type="EMBL" id="RRB04975.1"/>
    </source>
</evidence>
<reference evidence="2 3" key="1">
    <citation type="submission" date="2018-11" db="EMBL/GenBank/DDBJ databases">
        <authorList>
            <person name="Zhou Z."/>
            <person name="Wang G."/>
        </authorList>
    </citation>
    <scope>NUCLEOTIDE SEQUENCE [LARGE SCALE GENOMIC DNA]</scope>
    <source>
        <strain evidence="2 3">KCTC52004</strain>
    </source>
</reference>
<dbReference type="EMBL" id="RQJO01000008">
    <property type="protein sequence ID" value="RRB04975.1"/>
    <property type="molecule type" value="Genomic_DNA"/>
</dbReference>
<evidence type="ECO:0008006" key="4">
    <source>
        <dbReference type="Google" id="ProtNLM"/>
    </source>
</evidence>
<dbReference type="Proteomes" id="UP000271925">
    <property type="component" value="Unassembled WGS sequence"/>
</dbReference>
<dbReference type="OrthoDB" id="982178at2"/>
<feature type="signal peptide" evidence="1">
    <location>
        <begin position="1"/>
        <end position="23"/>
    </location>
</feature>